<comment type="caution">
    <text evidence="2">The sequence shown here is derived from an EMBL/GenBank/DDBJ whole genome shotgun (WGS) entry which is preliminary data.</text>
</comment>
<proteinExistence type="predicted"/>
<feature type="transmembrane region" description="Helical" evidence="1">
    <location>
        <begin position="20"/>
        <end position="41"/>
    </location>
</feature>
<reference evidence="2" key="2">
    <citation type="journal article" date="2021" name="PeerJ">
        <title>Extensive microbial diversity within the chicken gut microbiome revealed by metagenomics and culture.</title>
        <authorList>
            <person name="Gilroy R."/>
            <person name="Ravi A."/>
            <person name="Getino M."/>
            <person name="Pursley I."/>
            <person name="Horton D.L."/>
            <person name="Alikhan N.F."/>
            <person name="Baker D."/>
            <person name="Gharbi K."/>
            <person name="Hall N."/>
            <person name="Watson M."/>
            <person name="Adriaenssens E.M."/>
            <person name="Foster-Nyarko E."/>
            <person name="Jarju S."/>
            <person name="Secka A."/>
            <person name="Antonio M."/>
            <person name="Oren A."/>
            <person name="Chaudhuri R.R."/>
            <person name="La Ragione R."/>
            <person name="Hildebrand F."/>
            <person name="Pallen M.J."/>
        </authorList>
    </citation>
    <scope>NUCLEOTIDE SEQUENCE</scope>
    <source>
        <strain evidence="2">CHK165-10780</strain>
    </source>
</reference>
<reference evidence="2" key="1">
    <citation type="submission" date="2020-10" db="EMBL/GenBank/DDBJ databases">
        <authorList>
            <person name="Gilroy R."/>
        </authorList>
    </citation>
    <scope>NUCLEOTIDE SEQUENCE</scope>
    <source>
        <strain evidence="2">CHK165-10780</strain>
    </source>
</reference>
<dbReference type="AlphaFoldDB" id="A0A9D1CK73"/>
<sequence length="58" mass="6254">MPKGKKKENVASQTFKSTVVLCCMIALCSAAVGALGMYFYMSSQSVNDNCPQVEDSKN</sequence>
<organism evidence="2 3">
    <name type="scientific">Candidatus Faecenecus gallistercoris</name>
    <dbReference type="NCBI Taxonomy" id="2840793"/>
    <lineage>
        <taxon>Bacteria</taxon>
        <taxon>Bacillati</taxon>
        <taxon>Bacillota</taxon>
        <taxon>Bacillota incertae sedis</taxon>
        <taxon>Candidatus Faecenecus</taxon>
    </lineage>
</organism>
<protein>
    <submittedName>
        <fullName evidence="2">Uncharacterized protein</fullName>
    </submittedName>
</protein>
<dbReference type="EMBL" id="DVFU01000040">
    <property type="protein sequence ID" value="HIQ64492.1"/>
    <property type="molecule type" value="Genomic_DNA"/>
</dbReference>
<keyword evidence="1" id="KW-0812">Transmembrane</keyword>
<evidence type="ECO:0000313" key="2">
    <source>
        <dbReference type="EMBL" id="HIQ64492.1"/>
    </source>
</evidence>
<name>A0A9D1CK73_9FIRM</name>
<evidence type="ECO:0000313" key="3">
    <source>
        <dbReference type="Proteomes" id="UP000886725"/>
    </source>
</evidence>
<keyword evidence="1" id="KW-1133">Transmembrane helix</keyword>
<evidence type="ECO:0000256" key="1">
    <source>
        <dbReference type="SAM" id="Phobius"/>
    </source>
</evidence>
<gene>
    <name evidence="2" type="ORF">IAC85_02010</name>
</gene>
<keyword evidence="1" id="KW-0472">Membrane</keyword>
<dbReference type="Proteomes" id="UP000886725">
    <property type="component" value="Unassembled WGS sequence"/>
</dbReference>
<accession>A0A9D1CK73</accession>